<feature type="region of interest" description="Disordered" evidence="1">
    <location>
        <begin position="153"/>
        <end position="330"/>
    </location>
</feature>
<feature type="region of interest" description="Disordered" evidence="1">
    <location>
        <begin position="583"/>
        <end position="668"/>
    </location>
</feature>
<keyword evidence="2" id="KW-0472">Membrane</keyword>
<evidence type="ECO:0000313" key="4">
    <source>
        <dbReference type="Proteomes" id="UP000464178"/>
    </source>
</evidence>
<accession>A0A6P2DCB9</accession>
<sequence>MSIPISCAGCKSAFEVPDNLAGKTIRCTSCKAQMTVPEALEPVEVAGRKPSASAVKTAPQKSVAKAVVADDDEDDIKTKPGKGGGGAKKPGIVGSARKRRDDDDDDDDDKPARKKSKNQNNSGAMIAIVAAGVVGLAAIAGAGIWLLSGDKKDETATKSDSTSNSSTPPANSGSMMPGGPGGPSGMPGRPGGPAGGGSSGGPPGGLLPPGGPAGGGSSGGPPISVSLPPGGPTGGGSSGGPPGGLLPPGGPAGGGSSGGPPGGPVYGPGGMSPGPGGAMPPGVPGRPPGAPGSLIPGGGSSGGPPGQKPPGGEGTGGGAPTAPPWTGDGNLKHKIDPFYTAAFDAEKNEVFTFDVRVITSGQSQLIKGWLRRYTYPDFKKVSTHRLPQLSSRAVIDSKGGLLYTATITNPGATTKQSQYDNASASGDVAIYDLNALRDGKTTDGKAPDEKAELKPVATLTIHHTINAIELSEDGKSLYVLTTGPQTTGGGAKKVSEIVTYDTNTRKVTARKSLPELARDMTKAADGKSFIVMGDYSVKNKTSDILVFDIATMTPQPSTSFQGPVLDVAPATNGGVLVTVARTDTPALPAGGPGGPGGGVAPPGGPGVGGLPGGAPFPGGPGGPPGGGAPGFPGVGGGPGGPGGPGMIPGGPGGPSGGRPGGQNSGGNAAPQIQFKMFMLKGSTEMDLGVGTRSANGGYAEYDLANKRLFVSSFRGNGLDVYEVTDADAANGLKLKSSIRTVNKNEQVQGHFFMAPDGKALLFHNGVVIDPDNVGGGTPGVTNGGGNSGFPGFPGAGSGGPGGNPGFPGVPPGGIGGPGMPPGGFSPPGVPGGVPGMPPGGLSPAPGATPGSPAGPGAPGGFPMPPGAVPPGTAPGVPGSPPGKPPAPGSPAAPTTPGTPGMPVD</sequence>
<keyword evidence="4" id="KW-1185">Reference proteome</keyword>
<feature type="compositionally biased region" description="Pro residues" evidence="1">
    <location>
        <begin position="818"/>
        <end position="829"/>
    </location>
</feature>
<name>A0A6P2DCB9_9BACT</name>
<proteinExistence type="predicted"/>
<keyword evidence="2" id="KW-0812">Transmembrane</keyword>
<protein>
    <submittedName>
        <fullName evidence="3">Uncharacterized protein</fullName>
    </submittedName>
</protein>
<feature type="compositionally biased region" description="Gly residues" evidence="1">
    <location>
        <begin position="590"/>
        <end position="616"/>
    </location>
</feature>
<dbReference type="AlphaFoldDB" id="A0A6P2DCB9"/>
<feature type="compositionally biased region" description="Pro residues" evidence="1">
    <location>
        <begin position="281"/>
        <end position="290"/>
    </location>
</feature>
<dbReference type="RefSeq" id="WP_162671557.1">
    <property type="nucleotide sequence ID" value="NZ_LR593886.1"/>
</dbReference>
<feature type="compositionally biased region" description="Gly residues" evidence="1">
    <location>
        <begin position="176"/>
        <end position="204"/>
    </location>
</feature>
<dbReference type="Proteomes" id="UP000464178">
    <property type="component" value="Chromosome"/>
</dbReference>
<feature type="transmembrane region" description="Helical" evidence="2">
    <location>
        <begin position="123"/>
        <end position="147"/>
    </location>
</feature>
<keyword evidence="2" id="KW-1133">Transmembrane helix</keyword>
<feature type="compositionally biased region" description="Gly residues" evidence="1">
    <location>
        <begin position="624"/>
        <end position="664"/>
    </location>
</feature>
<feature type="compositionally biased region" description="Gly residues" evidence="1">
    <location>
        <begin position="774"/>
        <end position="817"/>
    </location>
</feature>
<dbReference type="InterPro" id="IPR015943">
    <property type="entry name" value="WD40/YVTN_repeat-like_dom_sf"/>
</dbReference>
<dbReference type="EMBL" id="LR593886">
    <property type="protein sequence ID" value="VTR98323.1"/>
    <property type="molecule type" value="Genomic_DNA"/>
</dbReference>
<feature type="compositionally biased region" description="Low complexity" evidence="1">
    <location>
        <begin position="839"/>
        <end position="851"/>
    </location>
</feature>
<dbReference type="Gene3D" id="2.130.10.10">
    <property type="entry name" value="YVTN repeat-like/Quinoprotein amine dehydrogenase"/>
    <property type="match status" value="1"/>
</dbReference>
<feature type="compositionally biased region" description="Gly residues" evidence="1">
    <location>
        <begin position="251"/>
        <end position="279"/>
    </location>
</feature>
<feature type="compositionally biased region" description="Low complexity" evidence="1">
    <location>
        <begin position="891"/>
        <end position="904"/>
    </location>
</feature>
<gene>
    <name evidence="3" type="ORF">SOIL9_03130</name>
</gene>
<evidence type="ECO:0000256" key="1">
    <source>
        <dbReference type="SAM" id="MobiDB-lite"/>
    </source>
</evidence>
<feature type="compositionally biased region" description="Gly residues" evidence="1">
    <location>
        <begin position="232"/>
        <end position="243"/>
    </location>
</feature>
<organism evidence="3 4">
    <name type="scientific">Gemmata massiliana</name>
    <dbReference type="NCBI Taxonomy" id="1210884"/>
    <lineage>
        <taxon>Bacteria</taxon>
        <taxon>Pseudomonadati</taxon>
        <taxon>Planctomycetota</taxon>
        <taxon>Planctomycetia</taxon>
        <taxon>Gemmatales</taxon>
        <taxon>Gemmataceae</taxon>
        <taxon>Gemmata</taxon>
    </lineage>
</organism>
<feature type="compositionally biased region" description="Gly residues" evidence="1">
    <location>
        <begin position="295"/>
        <end position="319"/>
    </location>
</feature>
<feature type="region of interest" description="Disordered" evidence="1">
    <location>
        <begin position="774"/>
        <end position="904"/>
    </location>
</feature>
<reference evidence="3 4" key="1">
    <citation type="submission" date="2019-05" db="EMBL/GenBank/DDBJ databases">
        <authorList>
            <consortium name="Science for Life Laboratories"/>
        </authorList>
    </citation>
    <scope>NUCLEOTIDE SEQUENCE [LARGE SCALE GENOMIC DNA]</scope>
    <source>
        <strain evidence="3">Soil9</strain>
    </source>
</reference>
<feature type="compositionally biased region" description="Pro residues" evidence="1">
    <location>
        <begin position="861"/>
        <end position="890"/>
    </location>
</feature>
<dbReference type="KEGG" id="gms:SOIL9_03130"/>
<feature type="region of interest" description="Disordered" evidence="1">
    <location>
        <begin position="47"/>
        <end position="119"/>
    </location>
</feature>
<dbReference type="InterPro" id="IPR011044">
    <property type="entry name" value="Quino_amine_DH_bsu"/>
</dbReference>
<evidence type="ECO:0000313" key="3">
    <source>
        <dbReference type="EMBL" id="VTR98323.1"/>
    </source>
</evidence>
<dbReference type="SUPFAM" id="SSF50969">
    <property type="entry name" value="YVTN repeat-like/Quinoprotein amine dehydrogenase"/>
    <property type="match status" value="1"/>
</dbReference>
<evidence type="ECO:0000256" key="2">
    <source>
        <dbReference type="SAM" id="Phobius"/>
    </source>
</evidence>
<feature type="compositionally biased region" description="Low complexity" evidence="1">
    <location>
        <begin position="158"/>
        <end position="175"/>
    </location>
</feature>